<name>A0A1E3B361_ASPCR</name>
<feature type="compositionally biased region" description="Basic residues" evidence="1">
    <location>
        <begin position="325"/>
        <end position="337"/>
    </location>
</feature>
<feature type="compositionally biased region" description="Acidic residues" evidence="1">
    <location>
        <begin position="884"/>
        <end position="918"/>
    </location>
</feature>
<feature type="compositionally biased region" description="Low complexity" evidence="1">
    <location>
        <begin position="1181"/>
        <end position="1222"/>
    </location>
</feature>
<evidence type="ECO:0000313" key="3">
    <source>
        <dbReference type="EMBL" id="ODM15383.1"/>
    </source>
</evidence>
<feature type="compositionally biased region" description="Basic and acidic residues" evidence="1">
    <location>
        <begin position="961"/>
        <end position="983"/>
    </location>
</feature>
<reference evidence="3 4" key="1">
    <citation type="journal article" date="2016" name="BMC Genomics">
        <title>Comparative genomic and transcriptomic analyses of the Fuzhuan brick tea-fermentation fungus Aspergillus cristatus.</title>
        <authorList>
            <person name="Ge Y."/>
            <person name="Wang Y."/>
            <person name="Liu Y."/>
            <person name="Tan Y."/>
            <person name="Ren X."/>
            <person name="Zhang X."/>
            <person name="Hyde K.D."/>
            <person name="Liu Y."/>
            <person name="Liu Z."/>
        </authorList>
    </citation>
    <scope>NUCLEOTIDE SEQUENCE [LARGE SCALE GENOMIC DNA]</scope>
    <source>
        <strain evidence="3 4">GZAAS20.1005</strain>
    </source>
</reference>
<dbReference type="Pfam" id="PF10407">
    <property type="entry name" value="Cytokin_check_N"/>
    <property type="match status" value="1"/>
</dbReference>
<dbReference type="OrthoDB" id="4227586at2759"/>
<evidence type="ECO:0000259" key="2">
    <source>
        <dbReference type="Pfam" id="PF10407"/>
    </source>
</evidence>
<feature type="compositionally biased region" description="Low complexity" evidence="1">
    <location>
        <begin position="288"/>
        <end position="304"/>
    </location>
</feature>
<feature type="compositionally biased region" description="Acidic residues" evidence="1">
    <location>
        <begin position="925"/>
        <end position="934"/>
    </location>
</feature>
<feature type="compositionally biased region" description="Acidic residues" evidence="1">
    <location>
        <begin position="368"/>
        <end position="390"/>
    </location>
</feature>
<feature type="compositionally biased region" description="Basic and acidic residues" evidence="1">
    <location>
        <begin position="203"/>
        <end position="212"/>
    </location>
</feature>
<feature type="compositionally biased region" description="Low complexity" evidence="1">
    <location>
        <begin position="743"/>
        <end position="762"/>
    </location>
</feature>
<feature type="compositionally biased region" description="Basic residues" evidence="1">
    <location>
        <begin position="850"/>
        <end position="859"/>
    </location>
</feature>
<proteinExistence type="predicted"/>
<dbReference type="InterPro" id="IPR018844">
    <property type="entry name" value="Dnt1-like_N"/>
</dbReference>
<keyword evidence="4" id="KW-1185">Reference proteome</keyword>
<feature type="compositionally biased region" description="Polar residues" evidence="1">
    <location>
        <begin position="1165"/>
        <end position="1180"/>
    </location>
</feature>
<feature type="compositionally biased region" description="Polar residues" evidence="1">
    <location>
        <begin position="690"/>
        <end position="705"/>
    </location>
</feature>
<feature type="compositionally biased region" description="Acidic residues" evidence="1">
    <location>
        <begin position="984"/>
        <end position="1006"/>
    </location>
</feature>
<feature type="compositionally biased region" description="Basic and acidic residues" evidence="1">
    <location>
        <begin position="556"/>
        <end position="572"/>
    </location>
</feature>
<feature type="region of interest" description="Disordered" evidence="1">
    <location>
        <begin position="1261"/>
        <end position="1317"/>
    </location>
</feature>
<feature type="compositionally biased region" description="Polar residues" evidence="1">
    <location>
        <begin position="439"/>
        <end position="453"/>
    </location>
</feature>
<evidence type="ECO:0000313" key="4">
    <source>
        <dbReference type="Proteomes" id="UP000094569"/>
    </source>
</evidence>
<feature type="compositionally biased region" description="Basic and acidic residues" evidence="1">
    <location>
        <begin position="600"/>
        <end position="612"/>
    </location>
</feature>
<feature type="compositionally biased region" description="Basic and acidic residues" evidence="1">
    <location>
        <begin position="708"/>
        <end position="719"/>
    </location>
</feature>
<feature type="compositionally biased region" description="Low complexity" evidence="1">
    <location>
        <begin position="1029"/>
        <end position="1044"/>
    </location>
</feature>
<feature type="region of interest" description="Disordered" evidence="1">
    <location>
        <begin position="688"/>
        <end position="1228"/>
    </location>
</feature>
<dbReference type="Proteomes" id="UP000094569">
    <property type="component" value="Unassembled WGS sequence"/>
</dbReference>
<feature type="compositionally biased region" description="Acidic residues" evidence="1">
    <location>
        <begin position="1272"/>
        <end position="1300"/>
    </location>
</feature>
<feature type="domain" description="Nucleolar protein Dnt1-like N-terminal" evidence="2">
    <location>
        <begin position="57"/>
        <end position="109"/>
    </location>
</feature>
<accession>A0A1E3B361</accession>
<feature type="compositionally biased region" description="Low complexity" evidence="1">
    <location>
        <begin position="1052"/>
        <end position="1066"/>
    </location>
</feature>
<feature type="compositionally biased region" description="Basic and acidic residues" evidence="1">
    <location>
        <begin position="642"/>
        <end position="669"/>
    </location>
</feature>
<evidence type="ECO:0000256" key="1">
    <source>
        <dbReference type="SAM" id="MobiDB-lite"/>
    </source>
</evidence>
<feature type="compositionally biased region" description="Polar residues" evidence="1">
    <location>
        <begin position="179"/>
        <end position="202"/>
    </location>
</feature>
<comment type="caution">
    <text evidence="3">The sequence shown here is derived from an EMBL/GenBank/DDBJ whole genome shotgun (WGS) entry which is preliminary data.</text>
</comment>
<feature type="region of interest" description="Disordered" evidence="1">
    <location>
        <begin position="251"/>
        <end position="671"/>
    </location>
</feature>
<sequence length="1317" mass="145425">MVFLRLTVKIYPPEQIQSSSSFSFRSILSSDNDAGRNSSGAPAGKPASFLLVLENPEDVTLGGLAKMIQAKWTKLRPNAEPLQIKKMLDDNHDTDDLDVDMTAADVFVDRGLGQIDGRDQRGCLRVIQRPTPYSPARFPSVTLDWDAAAEDYERRIQAKREAAAKSVHKFPTITEEDSQAGSVSGSQNGDRQHTPGNVTPAHQTDELERRRDMPVLSVEKEHEIPGSPARWDEQLQIQEQDSQDNNEKTIAATPQHRRFESQELGGSPTPTRPSAPSSEKTAATSQPRAATRGRAANRTINRIASESKSPHPAKGLHLTEQTPSLRHKTRSLTRRRISQFINPVEDDEEGEANGQDNGRQEGEGGEKDEGDNEEGNFDYDGDVAMDDDGIAPDAFTATEEAPEQDLANGDAPATRLGKRKKSQEELQSNKEPRLDRAGTLTQETSEYRSSSPSAMRKRERAPSFSGPGRRPSITEQHSPPRPGLGLGITKSPPRKQPAKPDLKNFTKAPKLVFVDSSNREQPSNQTAVTAAPVWLSNAHKSTQNDSIPAKPQTPADKVKSALRKEASADKRRSVSFSEENSVIPVTEDSRSRLPSGSAAKEPKKAKDKKEKSPNAGQDKPPTPGITVYPGGVTAEKIQQILEEQKREAEKKKQEQEEMDREMREAKERNASSQYLAILAEIHRTRMWISENKNSGRQKTQQQLKSSRSRLDMYYRELDLMKANPNGHSKTPEKKKKKKKRASEAAAEISEETSTPSSNAKDSGSAKKKKAARRESSSTRSPAKSPPKQTENEEAAPTETTNNGDSAQTTEEPEAGQETETAPAETPSHSKRKTSPAEKAQHKEPVTASPKRTRCSRRSLRAVDGADAMDIDQPSQLEPQPEPEPQQEDGQEDGQEMETEPEQEGEQEQEQPEEPEPEPEPQPHDQEEDGAEQDEEQRQGQEQEQAETQPEPESEPEQQPEPEQREPTKGLETEQEPAQDRESEQEQQPEPEPEPEPEAEAEQEAEPQSEQQPQEPEKQPEEPEMVPETSQPQAQEPQGPQAEPSQPWPEKPQSQQSRLLSQEQSQSFPMSDDVNLPEIQTIRTLDQSKKPEERLAPQPTTEEPKPVSQEDKAKESSSEDEDGDETESETGSDSDSGSGSGSDDDDEEEQGPELTKADLLRRANGANGTNGTSFARNSMTKSPAPSSQRQLPQSQPLPQNRYSSPRGSSQPPAQSQPQPHIQPFQSVNKASARASLLGLKNMITSQKQEYDAQLQEARMATVTRKKDVFDPPSDSESEDESESDSDSDSDSDNESGADDGDIQSSGTVGKLRKALQKK</sequence>
<feature type="compositionally biased region" description="Low complexity" evidence="1">
    <location>
        <begin position="267"/>
        <end position="278"/>
    </location>
</feature>
<feature type="region of interest" description="Disordered" evidence="1">
    <location>
        <begin position="163"/>
        <end position="212"/>
    </location>
</feature>
<dbReference type="VEuPathDB" id="FungiDB:SI65_09324"/>
<feature type="compositionally biased region" description="Basic and acidic residues" evidence="1">
    <location>
        <begin position="422"/>
        <end position="436"/>
    </location>
</feature>
<protein>
    <recommendedName>
        <fullName evidence="2">Nucleolar protein Dnt1-like N-terminal domain-containing protein</fullName>
    </recommendedName>
</protein>
<feature type="compositionally biased region" description="Basic and acidic residues" evidence="1">
    <location>
        <begin position="834"/>
        <end position="844"/>
    </location>
</feature>
<feature type="compositionally biased region" description="Basic and acidic residues" evidence="1">
    <location>
        <begin position="358"/>
        <end position="367"/>
    </location>
</feature>
<feature type="compositionally biased region" description="Acidic residues" evidence="1">
    <location>
        <begin position="1141"/>
        <end position="1150"/>
    </location>
</feature>
<dbReference type="EMBL" id="JXNT01000017">
    <property type="protein sequence ID" value="ODM15383.1"/>
    <property type="molecule type" value="Genomic_DNA"/>
</dbReference>
<organism evidence="3 4">
    <name type="scientific">Aspergillus cristatus</name>
    <name type="common">Chinese Fuzhuan brick tea-fermentation fungus</name>
    <name type="synonym">Eurotium cristatum</name>
    <dbReference type="NCBI Taxonomy" id="573508"/>
    <lineage>
        <taxon>Eukaryota</taxon>
        <taxon>Fungi</taxon>
        <taxon>Dikarya</taxon>
        <taxon>Ascomycota</taxon>
        <taxon>Pezizomycotina</taxon>
        <taxon>Eurotiomycetes</taxon>
        <taxon>Eurotiomycetidae</taxon>
        <taxon>Eurotiales</taxon>
        <taxon>Aspergillaceae</taxon>
        <taxon>Aspergillus</taxon>
        <taxon>Aspergillus subgen. Aspergillus</taxon>
    </lineage>
</organism>
<feature type="compositionally biased region" description="Acidic residues" evidence="1">
    <location>
        <begin position="949"/>
        <end position="959"/>
    </location>
</feature>
<gene>
    <name evidence="3" type="ORF">SI65_09324</name>
</gene>
<feature type="compositionally biased region" description="Acidic residues" evidence="1">
    <location>
        <begin position="1117"/>
        <end position="1131"/>
    </location>
</feature>
<dbReference type="STRING" id="573508.A0A1E3B361"/>
<feature type="compositionally biased region" description="Polar residues" evidence="1">
    <location>
        <begin position="515"/>
        <end position="528"/>
    </location>
</feature>
<feature type="compositionally biased region" description="Basic and acidic residues" evidence="1">
    <location>
        <begin position="1085"/>
        <end position="1094"/>
    </location>
</feature>
<feature type="compositionally biased region" description="Basic and acidic residues" evidence="1">
    <location>
        <begin position="1101"/>
        <end position="1116"/>
    </location>
</feature>